<dbReference type="AlphaFoldDB" id="A0A0T6AUY0"/>
<dbReference type="Pfam" id="PF15798">
    <property type="entry name" value="PRAS"/>
    <property type="match status" value="1"/>
</dbReference>
<dbReference type="PANTHER" id="PTHR21844">
    <property type="entry name" value="AKT1 SUBSTRATE 1 PROTEIN"/>
    <property type="match status" value="1"/>
</dbReference>
<dbReference type="Proteomes" id="UP000051574">
    <property type="component" value="Unassembled WGS sequence"/>
</dbReference>
<dbReference type="PANTHER" id="PTHR21844:SF2">
    <property type="entry name" value="PROLINE-RICH AKT1 SUBSTRATE 1"/>
    <property type="match status" value="1"/>
</dbReference>
<dbReference type="GO" id="GO:0005737">
    <property type="term" value="C:cytoplasm"/>
    <property type="evidence" value="ECO:0007669"/>
    <property type="project" value="TreeGrafter"/>
</dbReference>
<dbReference type="OrthoDB" id="9992964at2759"/>
<comment type="caution">
    <text evidence="2">The sequence shown here is derived from an EMBL/GenBank/DDBJ whole genome shotgun (WGS) entry which is preliminary data.</text>
</comment>
<protein>
    <submittedName>
        <fullName evidence="2">Uncharacterized protein</fullName>
    </submittedName>
</protein>
<proteinExistence type="predicted"/>
<feature type="region of interest" description="Disordered" evidence="1">
    <location>
        <begin position="213"/>
        <end position="244"/>
    </location>
</feature>
<feature type="region of interest" description="Disordered" evidence="1">
    <location>
        <begin position="287"/>
        <end position="309"/>
    </location>
</feature>
<evidence type="ECO:0000313" key="2">
    <source>
        <dbReference type="EMBL" id="KRT78866.1"/>
    </source>
</evidence>
<gene>
    <name evidence="2" type="ORF">AMK59_7986</name>
</gene>
<dbReference type="InterPro" id="IPR026682">
    <property type="entry name" value="AKT1S1"/>
</dbReference>
<accession>A0A0T6AUY0</accession>
<dbReference type="GO" id="GO:0048011">
    <property type="term" value="P:neurotrophin TRK receptor signaling pathway"/>
    <property type="evidence" value="ECO:0007669"/>
    <property type="project" value="InterPro"/>
</dbReference>
<feature type="compositionally biased region" description="Polar residues" evidence="1">
    <location>
        <begin position="213"/>
        <end position="240"/>
    </location>
</feature>
<keyword evidence="3" id="KW-1185">Reference proteome</keyword>
<dbReference type="EMBL" id="LJIG01022760">
    <property type="protein sequence ID" value="KRT78866.1"/>
    <property type="molecule type" value="Genomic_DNA"/>
</dbReference>
<sequence>MLSCSCLNITIEPETNDLSKVTADALELTEHEKKDSFFNQEIQRTSKLNKFIKKIAALVAIRYVESRWVVYQCINCNVNTHAVYKGNGAAFVLISNKLSDNADIITIKRSNQYSPIFDIVITESYNPPSTKTSEIVSSDSEAIISSLRQRVNEFINKETAAVENRIRKFTEEQHRALEEFKDRVFKEHHILRMKILEHKTDTSVDNDLSTNMDTNLPLNKPKLSNTAVPDNNTHNHSSLVTKAKNIICNKKSPAKKRNSDIPYSRSMSAYEQSYDSEVFFPLEDMQDEPTLGQSDFEDSDQEDLPKDDSADTFQRHKQLSQLAKSLPVNIPVFMSAYQNHLNEDNDDELPDESMDIAASIKALAKSIQGGTVFGELPRPRFSSQI</sequence>
<evidence type="ECO:0000256" key="1">
    <source>
        <dbReference type="SAM" id="MobiDB-lite"/>
    </source>
</evidence>
<organism evidence="2 3">
    <name type="scientific">Oryctes borbonicus</name>
    <dbReference type="NCBI Taxonomy" id="1629725"/>
    <lineage>
        <taxon>Eukaryota</taxon>
        <taxon>Metazoa</taxon>
        <taxon>Ecdysozoa</taxon>
        <taxon>Arthropoda</taxon>
        <taxon>Hexapoda</taxon>
        <taxon>Insecta</taxon>
        <taxon>Pterygota</taxon>
        <taxon>Neoptera</taxon>
        <taxon>Endopterygota</taxon>
        <taxon>Coleoptera</taxon>
        <taxon>Polyphaga</taxon>
        <taxon>Scarabaeiformia</taxon>
        <taxon>Scarabaeidae</taxon>
        <taxon>Dynastinae</taxon>
        <taxon>Oryctes</taxon>
    </lineage>
</organism>
<dbReference type="GO" id="GO:0032007">
    <property type="term" value="P:negative regulation of TOR signaling"/>
    <property type="evidence" value="ECO:0007669"/>
    <property type="project" value="InterPro"/>
</dbReference>
<evidence type="ECO:0000313" key="3">
    <source>
        <dbReference type="Proteomes" id="UP000051574"/>
    </source>
</evidence>
<reference evidence="2 3" key="1">
    <citation type="submission" date="2015-09" db="EMBL/GenBank/DDBJ databases">
        <title>Draft genome of the scarab beetle Oryctes borbonicus.</title>
        <authorList>
            <person name="Meyer J.M."/>
            <person name="Markov G.V."/>
            <person name="Baskaran P."/>
            <person name="Herrmann M."/>
            <person name="Sommer R.J."/>
            <person name="Roedelsperger C."/>
        </authorList>
    </citation>
    <scope>NUCLEOTIDE SEQUENCE [LARGE SCALE GENOMIC DNA]</scope>
    <source>
        <strain evidence="2">OB123</strain>
        <tissue evidence="2">Whole animal</tissue>
    </source>
</reference>
<name>A0A0T6AUY0_9SCAR</name>